<accession>A0A7V5PQL7</accession>
<evidence type="ECO:0000256" key="6">
    <source>
        <dbReference type="ARBA" id="ARBA00023136"/>
    </source>
</evidence>
<comment type="similarity">
    <text evidence="1">Belongs to the Lgt family.</text>
</comment>
<evidence type="ECO:0000313" key="8">
    <source>
        <dbReference type="EMBL" id="HHJ53426.1"/>
    </source>
</evidence>
<keyword evidence="5 7" id="KW-1133">Transmembrane helix</keyword>
<reference evidence="8" key="1">
    <citation type="journal article" date="2020" name="mSystems">
        <title>Genome- and Community-Level Interaction Insights into Carbon Utilization and Element Cycling Functions of Hydrothermarchaeota in Hydrothermal Sediment.</title>
        <authorList>
            <person name="Zhou Z."/>
            <person name="Liu Y."/>
            <person name="Xu W."/>
            <person name="Pan J."/>
            <person name="Luo Z.H."/>
            <person name="Li M."/>
        </authorList>
    </citation>
    <scope>NUCLEOTIDE SEQUENCE [LARGE SCALE GENOMIC DNA]</scope>
    <source>
        <strain evidence="8">HyVt-527</strain>
    </source>
</reference>
<keyword evidence="3 8" id="KW-0808">Transferase</keyword>
<dbReference type="GO" id="GO:0005886">
    <property type="term" value="C:plasma membrane"/>
    <property type="evidence" value="ECO:0007669"/>
    <property type="project" value="InterPro"/>
</dbReference>
<evidence type="ECO:0000256" key="3">
    <source>
        <dbReference type="ARBA" id="ARBA00022679"/>
    </source>
</evidence>
<evidence type="ECO:0000256" key="7">
    <source>
        <dbReference type="SAM" id="Phobius"/>
    </source>
</evidence>
<comment type="caution">
    <text evidence="8">The sequence shown here is derived from an EMBL/GenBank/DDBJ whole genome shotgun (WGS) entry which is preliminary data.</text>
</comment>
<protein>
    <submittedName>
        <fullName evidence="8">Prolipoprotein diacylglyceryl transferase</fullName>
    </submittedName>
</protein>
<feature type="transmembrane region" description="Helical" evidence="7">
    <location>
        <begin position="52"/>
        <end position="73"/>
    </location>
</feature>
<keyword evidence="2" id="KW-1003">Cell membrane</keyword>
<sequence>MIHWNADPEIFRIGFFALRWYSLFFMISFLIGIYIFNWIYKRENKPVADIDHLLIYMLLGTVIGARLGHCLFYDPGYYLSHPIKILKVWEGGLASHGAAIGILLALYLYSKKKKDQPFLWLTDRIVIVVALAGSFIRLGNLFNSEIIGAPTHVPWAFIF</sequence>
<evidence type="ECO:0000256" key="4">
    <source>
        <dbReference type="ARBA" id="ARBA00022692"/>
    </source>
</evidence>
<evidence type="ECO:0000256" key="2">
    <source>
        <dbReference type="ARBA" id="ARBA00022475"/>
    </source>
</evidence>
<organism evidence="8">
    <name type="scientific">Caldithrix abyssi</name>
    <dbReference type="NCBI Taxonomy" id="187145"/>
    <lineage>
        <taxon>Bacteria</taxon>
        <taxon>Pseudomonadati</taxon>
        <taxon>Calditrichota</taxon>
        <taxon>Calditrichia</taxon>
        <taxon>Calditrichales</taxon>
        <taxon>Calditrichaceae</taxon>
        <taxon>Caldithrix</taxon>
    </lineage>
</organism>
<gene>
    <name evidence="8" type="ORF">ENJ89_09550</name>
</gene>
<feature type="transmembrane region" description="Helical" evidence="7">
    <location>
        <begin position="93"/>
        <end position="110"/>
    </location>
</feature>
<dbReference type="Pfam" id="PF01790">
    <property type="entry name" value="LGT"/>
    <property type="match status" value="1"/>
</dbReference>
<keyword evidence="6 7" id="KW-0472">Membrane</keyword>
<feature type="transmembrane region" description="Helical" evidence="7">
    <location>
        <begin position="117"/>
        <end position="136"/>
    </location>
</feature>
<dbReference type="InterPro" id="IPR001640">
    <property type="entry name" value="Lgt"/>
</dbReference>
<name>A0A7V5PQL7_CALAY</name>
<dbReference type="PANTHER" id="PTHR30589:SF0">
    <property type="entry name" value="PHOSPHATIDYLGLYCEROL--PROLIPOPROTEIN DIACYLGLYCERYL TRANSFERASE"/>
    <property type="match status" value="1"/>
</dbReference>
<feature type="non-terminal residue" evidence="8">
    <location>
        <position position="159"/>
    </location>
</feature>
<proteinExistence type="inferred from homology"/>
<dbReference type="GO" id="GO:0008961">
    <property type="term" value="F:phosphatidylglycerol-prolipoprotein diacylglyceryl transferase activity"/>
    <property type="evidence" value="ECO:0007669"/>
    <property type="project" value="InterPro"/>
</dbReference>
<evidence type="ECO:0000256" key="5">
    <source>
        <dbReference type="ARBA" id="ARBA00022989"/>
    </source>
</evidence>
<keyword evidence="4 7" id="KW-0812">Transmembrane</keyword>
<dbReference type="EMBL" id="DROD01000607">
    <property type="protein sequence ID" value="HHJ53426.1"/>
    <property type="molecule type" value="Genomic_DNA"/>
</dbReference>
<evidence type="ECO:0000256" key="1">
    <source>
        <dbReference type="ARBA" id="ARBA00007150"/>
    </source>
</evidence>
<dbReference type="GO" id="GO:0042158">
    <property type="term" value="P:lipoprotein biosynthetic process"/>
    <property type="evidence" value="ECO:0007669"/>
    <property type="project" value="InterPro"/>
</dbReference>
<feature type="transmembrane region" description="Helical" evidence="7">
    <location>
        <begin position="20"/>
        <end position="40"/>
    </location>
</feature>
<dbReference type="Proteomes" id="UP000886124">
    <property type="component" value="Unassembled WGS sequence"/>
</dbReference>
<dbReference type="AlphaFoldDB" id="A0A7V5PQL7"/>
<dbReference type="PANTHER" id="PTHR30589">
    <property type="entry name" value="PROLIPOPROTEIN DIACYLGLYCERYL TRANSFERASE"/>
    <property type="match status" value="1"/>
</dbReference>